<dbReference type="Pfam" id="PF13514">
    <property type="entry name" value="AAA_27"/>
    <property type="match status" value="1"/>
</dbReference>
<dbReference type="EMBL" id="CP041969">
    <property type="protein sequence ID" value="QMV43904.1"/>
    <property type="molecule type" value="Genomic_DNA"/>
</dbReference>
<dbReference type="KEGG" id="cchl:FPL14_24060"/>
<dbReference type="RefSeq" id="WP_182300139.1">
    <property type="nucleotide sequence ID" value="NZ_CP041969.1"/>
</dbReference>
<keyword evidence="3" id="KW-1185">Reference proteome</keyword>
<gene>
    <name evidence="2" type="ORF">FPL14_24060</name>
</gene>
<proteinExistence type="predicted"/>
<dbReference type="InterPro" id="IPR027417">
    <property type="entry name" value="P-loop_NTPase"/>
</dbReference>
<evidence type="ECO:0000313" key="3">
    <source>
        <dbReference type="Proteomes" id="UP000515679"/>
    </source>
</evidence>
<protein>
    <submittedName>
        <fullName evidence="2">AAA family ATPase</fullName>
    </submittedName>
</protein>
<evidence type="ECO:0000259" key="1">
    <source>
        <dbReference type="Pfam" id="PF13514"/>
    </source>
</evidence>
<reference evidence="2 3" key="1">
    <citation type="submission" date="2019-07" db="EMBL/GenBank/DDBJ databases">
        <authorList>
            <person name="Kim J.K."/>
            <person name="Cheong H.-M."/>
            <person name="Choi Y."/>
            <person name="Hwang K.J."/>
            <person name="Lee S."/>
            <person name="Choi C."/>
        </authorList>
    </citation>
    <scope>NUCLEOTIDE SEQUENCE [LARGE SCALE GENOMIC DNA]</scope>
    <source>
        <strain evidence="2 3">KS 22</strain>
    </source>
</reference>
<dbReference type="PANTHER" id="PTHR41259">
    <property type="entry name" value="DOUBLE-STRAND BREAK REPAIR RAD50 ATPASE, PUTATIVE-RELATED"/>
    <property type="match status" value="1"/>
</dbReference>
<dbReference type="InterPro" id="IPR038734">
    <property type="entry name" value="YhaN_AAA"/>
</dbReference>
<organism evidence="2 3">
    <name type="scientific">Cohnella cholangitidis</name>
    <dbReference type="NCBI Taxonomy" id="2598458"/>
    <lineage>
        <taxon>Bacteria</taxon>
        <taxon>Bacillati</taxon>
        <taxon>Bacillota</taxon>
        <taxon>Bacilli</taxon>
        <taxon>Bacillales</taxon>
        <taxon>Paenibacillaceae</taxon>
        <taxon>Cohnella</taxon>
    </lineage>
</organism>
<name>A0A7G5C3X0_9BACL</name>
<dbReference type="Proteomes" id="UP000515679">
    <property type="component" value="Chromosome"/>
</dbReference>
<sequence>MYIRELQVDGYGALQGVKLELDAPVSVLYGPNEAGKSTLLRFVRSMLYGFPTRKDPVERGEPVFGGRHGGRLLLADKDGIVWVLERYAERSNMVTLRDGNGIEKTLGQADWQRMMLGGISERTFKQLFSVSLNELHELRSLQGEEVGNYLYHAGLAGGSAITSARRQLGTEMDRLFRPKGRRRK</sequence>
<dbReference type="PANTHER" id="PTHR41259:SF1">
    <property type="entry name" value="DOUBLE-STRAND BREAK REPAIR RAD50 ATPASE, PUTATIVE-RELATED"/>
    <property type="match status" value="1"/>
</dbReference>
<dbReference type="SUPFAM" id="SSF52540">
    <property type="entry name" value="P-loop containing nucleoside triphosphate hydrolases"/>
    <property type="match status" value="1"/>
</dbReference>
<accession>A0A7G5C3X0</accession>
<feature type="domain" description="YhaN AAA" evidence="1">
    <location>
        <begin position="1"/>
        <end position="183"/>
    </location>
</feature>
<dbReference type="Gene3D" id="3.40.50.300">
    <property type="entry name" value="P-loop containing nucleotide triphosphate hydrolases"/>
    <property type="match status" value="1"/>
</dbReference>
<dbReference type="AlphaFoldDB" id="A0A7G5C3X0"/>
<evidence type="ECO:0000313" key="2">
    <source>
        <dbReference type="EMBL" id="QMV43904.1"/>
    </source>
</evidence>